<protein>
    <submittedName>
        <fullName evidence="2">40S ribosomal protein S2</fullName>
    </submittedName>
</protein>
<evidence type="ECO:0000313" key="2">
    <source>
        <dbReference type="EMBL" id="KAB1278112.1"/>
    </source>
</evidence>
<feature type="domain" description="Small ribosomal subunit protein uS5 C-terminal" evidence="1">
    <location>
        <begin position="19"/>
        <end position="73"/>
    </location>
</feature>
<keyword evidence="3" id="KW-1185">Reference proteome</keyword>
<sequence>MCQDFKANATSEQLTRALSRDTGVAWALVPKKLQLVASINDYSTLSGDCTAILCNVSKATFDAISNTYHHLTLTSRKRPCSPSLPMINSLTM</sequence>
<keyword evidence="2" id="KW-0687">Ribonucleoprotein</keyword>
<dbReference type="SUPFAM" id="SSF54211">
    <property type="entry name" value="Ribosomal protein S5 domain 2-like"/>
    <property type="match status" value="1"/>
</dbReference>
<reference evidence="2 3" key="1">
    <citation type="journal article" date="2019" name="Mol. Ecol. Resour.">
        <title>Improving Illumina assemblies with Hi-C and long reads: an example with the North African dromedary.</title>
        <authorList>
            <person name="Elbers J.P."/>
            <person name="Rogers M.F."/>
            <person name="Perelman P.L."/>
            <person name="Proskuryakova A.A."/>
            <person name="Serdyukova N.A."/>
            <person name="Johnson W.E."/>
            <person name="Horin P."/>
            <person name="Corander J."/>
            <person name="Murphy D."/>
            <person name="Burger P.A."/>
        </authorList>
    </citation>
    <scope>NUCLEOTIDE SEQUENCE [LARGE SCALE GENOMIC DNA]</scope>
    <source>
        <strain evidence="2">Drom800</strain>
        <tissue evidence="2">Blood</tissue>
    </source>
</reference>
<dbReference type="InterPro" id="IPR005324">
    <property type="entry name" value="Ribosomal_uS5_C"/>
</dbReference>
<name>A0A5N4E410_CAMDR</name>
<proteinExistence type="predicted"/>
<accession>A0A5N4E410</accession>
<dbReference type="InterPro" id="IPR014721">
    <property type="entry name" value="Ribsml_uS5_D2-typ_fold_subgr"/>
</dbReference>
<dbReference type="Pfam" id="PF03719">
    <property type="entry name" value="Ribosomal_S5_C"/>
    <property type="match status" value="1"/>
</dbReference>
<dbReference type="GO" id="GO:0005840">
    <property type="term" value="C:ribosome"/>
    <property type="evidence" value="ECO:0007669"/>
    <property type="project" value="UniProtKB-KW"/>
</dbReference>
<keyword evidence="2" id="KW-0689">Ribosomal protein</keyword>
<dbReference type="GO" id="GO:0006412">
    <property type="term" value="P:translation"/>
    <property type="evidence" value="ECO:0007669"/>
    <property type="project" value="InterPro"/>
</dbReference>
<organism evidence="2 3">
    <name type="scientific">Camelus dromedarius</name>
    <name type="common">Dromedary</name>
    <name type="synonym">Arabian camel</name>
    <dbReference type="NCBI Taxonomy" id="9838"/>
    <lineage>
        <taxon>Eukaryota</taxon>
        <taxon>Metazoa</taxon>
        <taxon>Chordata</taxon>
        <taxon>Craniata</taxon>
        <taxon>Vertebrata</taxon>
        <taxon>Euteleostomi</taxon>
        <taxon>Mammalia</taxon>
        <taxon>Eutheria</taxon>
        <taxon>Laurasiatheria</taxon>
        <taxon>Artiodactyla</taxon>
        <taxon>Tylopoda</taxon>
        <taxon>Camelidae</taxon>
        <taxon>Camelus</taxon>
    </lineage>
</organism>
<dbReference type="InterPro" id="IPR020568">
    <property type="entry name" value="Ribosomal_Su5_D2-typ_SF"/>
</dbReference>
<gene>
    <name evidence="2" type="ORF">Cadr_000006253</name>
</gene>
<dbReference type="GO" id="GO:0003735">
    <property type="term" value="F:structural constituent of ribosome"/>
    <property type="evidence" value="ECO:0007669"/>
    <property type="project" value="InterPro"/>
</dbReference>
<dbReference type="AlphaFoldDB" id="A0A5N4E410"/>
<dbReference type="Gene3D" id="3.30.230.10">
    <property type="match status" value="1"/>
</dbReference>
<evidence type="ECO:0000259" key="1">
    <source>
        <dbReference type="Pfam" id="PF03719"/>
    </source>
</evidence>
<dbReference type="Proteomes" id="UP000299084">
    <property type="component" value="Unassembled WGS sequence"/>
</dbReference>
<evidence type="ECO:0000313" key="3">
    <source>
        <dbReference type="Proteomes" id="UP000299084"/>
    </source>
</evidence>
<dbReference type="EMBL" id="JWIN03000006">
    <property type="protein sequence ID" value="KAB1278112.1"/>
    <property type="molecule type" value="Genomic_DNA"/>
</dbReference>
<comment type="caution">
    <text evidence="2">The sequence shown here is derived from an EMBL/GenBank/DDBJ whole genome shotgun (WGS) entry which is preliminary data.</text>
</comment>